<feature type="compositionally biased region" description="Basic and acidic residues" evidence="1">
    <location>
        <begin position="100"/>
        <end position="110"/>
    </location>
</feature>
<gene>
    <name evidence="2" type="ORF">B0T14DRAFT_199126</name>
</gene>
<evidence type="ECO:0000313" key="3">
    <source>
        <dbReference type="Proteomes" id="UP001175000"/>
    </source>
</evidence>
<evidence type="ECO:0000313" key="2">
    <source>
        <dbReference type="EMBL" id="KAK0619027.1"/>
    </source>
</evidence>
<name>A0AA40BZ18_9PEZI</name>
<organism evidence="2 3">
    <name type="scientific">Immersiella caudata</name>
    <dbReference type="NCBI Taxonomy" id="314043"/>
    <lineage>
        <taxon>Eukaryota</taxon>
        <taxon>Fungi</taxon>
        <taxon>Dikarya</taxon>
        <taxon>Ascomycota</taxon>
        <taxon>Pezizomycotina</taxon>
        <taxon>Sordariomycetes</taxon>
        <taxon>Sordariomycetidae</taxon>
        <taxon>Sordariales</taxon>
        <taxon>Lasiosphaeriaceae</taxon>
        <taxon>Immersiella</taxon>
    </lineage>
</organism>
<keyword evidence="3" id="KW-1185">Reference proteome</keyword>
<accession>A0AA40BZ18</accession>
<reference evidence="2" key="1">
    <citation type="submission" date="2023-06" db="EMBL/GenBank/DDBJ databases">
        <title>Genome-scale phylogeny and comparative genomics of the fungal order Sordariales.</title>
        <authorList>
            <consortium name="Lawrence Berkeley National Laboratory"/>
            <person name="Hensen N."/>
            <person name="Bonometti L."/>
            <person name="Westerberg I."/>
            <person name="Brannstrom I.O."/>
            <person name="Guillou S."/>
            <person name="Cros-Aarteil S."/>
            <person name="Calhoun S."/>
            <person name="Haridas S."/>
            <person name="Kuo A."/>
            <person name="Mondo S."/>
            <person name="Pangilinan J."/>
            <person name="Riley R."/>
            <person name="Labutti K."/>
            <person name="Andreopoulos B."/>
            <person name="Lipzen A."/>
            <person name="Chen C."/>
            <person name="Yanf M."/>
            <person name="Daum C."/>
            <person name="Ng V."/>
            <person name="Clum A."/>
            <person name="Steindorff A."/>
            <person name="Ohm R."/>
            <person name="Martin F."/>
            <person name="Silar P."/>
            <person name="Natvig D."/>
            <person name="Lalanne C."/>
            <person name="Gautier V."/>
            <person name="Ament-Velasquez S.L."/>
            <person name="Kruys A."/>
            <person name="Hutchinson M.I."/>
            <person name="Powell A.J."/>
            <person name="Barry K."/>
            <person name="Miller A.N."/>
            <person name="Grigoriev I.V."/>
            <person name="Debuchy R."/>
            <person name="Gladieux P."/>
            <person name="Thoren M.H."/>
            <person name="Johannesson H."/>
        </authorList>
    </citation>
    <scope>NUCLEOTIDE SEQUENCE</scope>
    <source>
        <strain evidence="2">CBS 606.72</strain>
    </source>
</reference>
<dbReference type="EMBL" id="JAULSU010000004">
    <property type="protein sequence ID" value="KAK0619027.1"/>
    <property type="molecule type" value="Genomic_DNA"/>
</dbReference>
<comment type="caution">
    <text evidence="2">The sequence shown here is derived from an EMBL/GenBank/DDBJ whole genome shotgun (WGS) entry which is preliminary data.</text>
</comment>
<proteinExistence type="predicted"/>
<sequence>MLGGAAENGGSRPSAHACLRNPERGRRADIASCATPANFSTFNNKIKISPSARPPATSPCNHPSPDRTDVFHSVFLEAQQARHKTNMADHHANQPFGPDGTEKSTPAERDEQLTKLSAKMGAEMWNIQERARAAEDNSPARKQLTEFHEQMGARIRYVTWDTLAHLRWLHVTFMWIYTHCETLEEGSGLRHAVEAMDRRIKAQQKREEKKDHQRVR</sequence>
<feature type="region of interest" description="Disordered" evidence="1">
    <location>
        <begin position="46"/>
        <end position="65"/>
    </location>
</feature>
<evidence type="ECO:0000256" key="1">
    <source>
        <dbReference type="SAM" id="MobiDB-lite"/>
    </source>
</evidence>
<feature type="region of interest" description="Disordered" evidence="1">
    <location>
        <begin position="82"/>
        <end position="110"/>
    </location>
</feature>
<protein>
    <submittedName>
        <fullName evidence="2">Uncharacterized protein</fullName>
    </submittedName>
</protein>
<dbReference type="Proteomes" id="UP001175000">
    <property type="component" value="Unassembled WGS sequence"/>
</dbReference>
<feature type="region of interest" description="Disordered" evidence="1">
    <location>
        <begin position="1"/>
        <end position="23"/>
    </location>
</feature>
<dbReference type="AlphaFoldDB" id="A0AA40BZ18"/>